<accession>A0A6H0KV58</accession>
<dbReference type="Gene3D" id="1.10.10.60">
    <property type="entry name" value="Homeodomain-like"/>
    <property type="match status" value="1"/>
</dbReference>
<dbReference type="SUPFAM" id="SSF46689">
    <property type="entry name" value="Homeodomain-like"/>
    <property type="match status" value="1"/>
</dbReference>
<dbReference type="Proteomes" id="UP000501780">
    <property type="component" value="Chromosome"/>
</dbReference>
<name>A0A6H0KV58_9BACE</name>
<feature type="domain" description="HTH araC/xylS-type" evidence="4">
    <location>
        <begin position="183"/>
        <end position="281"/>
    </location>
</feature>
<gene>
    <name evidence="5" type="ORF">BacF7301_24910</name>
</gene>
<dbReference type="KEGG" id="bfc:BacF7301_24910"/>
<keyword evidence="1" id="KW-0805">Transcription regulation</keyword>
<dbReference type="InterPro" id="IPR009057">
    <property type="entry name" value="Homeodomain-like_sf"/>
</dbReference>
<keyword evidence="6" id="KW-1185">Reference proteome</keyword>
<evidence type="ECO:0000256" key="2">
    <source>
        <dbReference type="ARBA" id="ARBA00023125"/>
    </source>
</evidence>
<evidence type="ECO:0000259" key="4">
    <source>
        <dbReference type="PROSITE" id="PS01124"/>
    </source>
</evidence>
<dbReference type="PANTHER" id="PTHR43280:SF32">
    <property type="entry name" value="TRANSCRIPTIONAL REGULATORY PROTEIN"/>
    <property type="match status" value="1"/>
</dbReference>
<dbReference type="GO" id="GO:0043565">
    <property type="term" value="F:sequence-specific DNA binding"/>
    <property type="evidence" value="ECO:0007669"/>
    <property type="project" value="InterPro"/>
</dbReference>
<evidence type="ECO:0000313" key="5">
    <source>
        <dbReference type="EMBL" id="QIU97195.1"/>
    </source>
</evidence>
<evidence type="ECO:0000256" key="1">
    <source>
        <dbReference type="ARBA" id="ARBA00023015"/>
    </source>
</evidence>
<organism evidence="5 6">
    <name type="scientific">Bacteroides faecium</name>
    <dbReference type="NCBI Taxonomy" id="2715212"/>
    <lineage>
        <taxon>Bacteria</taxon>
        <taxon>Pseudomonadati</taxon>
        <taxon>Bacteroidota</taxon>
        <taxon>Bacteroidia</taxon>
        <taxon>Bacteroidales</taxon>
        <taxon>Bacteroidaceae</taxon>
        <taxon>Bacteroides</taxon>
    </lineage>
</organism>
<dbReference type="GO" id="GO:0003700">
    <property type="term" value="F:DNA-binding transcription factor activity"/>
    <property type="evidence" value="ECO:0007669"/>
    <property type="project" value="InterPro"/>
</dbReference>
<dbReference type="SMART" id="SM00342">
    <property type="entry name" value="HTH_ARAC"/>
    <property type="match status" value="1"/>
</dbReference>
<protein>
    <submittedName>
        <fullName evidence="5">AraC family transcriptional regulator</fullName>
    </submittedName>
</protein>
<dbReference type="PROSITE" id="PS01124">
    <property type="entry name" value="HTH_ARAC_FAMILY_2"/>
    <property type="match status" value="1"/>
</dbReference>
<dbReference type="InterPro" id="IPR018060">
    <property type="entry name" value="HTH_AraC"/>
</dbReference>
<reference evidence="5 6" key="1">
    <citation type="submission" date="2020-03" db="EMBL/GenBank/DDBJ databases">
        <title>Genomic analysis of Bacteroides faecium CBA7301.</title>
        <authorList>
            <person name="Kim J."/>
            <person name="Roh S.W."/>
        </authorList>
    </citation>
    <scope>NUCLEOTIDE SEQUENCE [LARGE SCALE GENOMIC DNA]</scope>
    <source>
        <strain evidence="5 6">CBA7301</strain>
    </source>
</reference>
<dbReference type="AlphaFoldDB" id="A0A6H0KV58"/>
<evidence type="ECO:0000256" key="3">
    <source>
        <dbReference type="ARBA" id="ARBA00023163"/>
    </source>
</evidence>
<keyword evidence="3" id="KW-0804">Transcription</keyword>
<dbReference type="Pfam" id="PF12833">
    <property type="entry name" value="HTH_18"/>
    <property type="match status" value="1"/>
</dbReference>
<evidence type="ECO:0000313" key="6">
    <source>
        <dbReference type="Proteomes" id="UP000501780"/>
    </source>
</evidence>
<keyword evidence="2" id="KW-0238">DNA-binding</keyword>
<proteinExistence type="predicted"/>
<dbReference type="EMBL" id="CP050831">
    <property type="protein sequence ID" value="QIU97195.1"/>
    <property type="molecule type" value="Genomic_DNA"/>
</dbReference>
<sequence length="282" mass="32288">MNKELPKIDLPEEWVIGTGISKELLSLYTNFPCRLKAEIFVLCMDGEIEASVNLSRITVRANEFATIMPGSILQIHSVHGKPTLYFGGFSSKYLEQANFTHSTIDTLFVTMGRPIIPLKPEGARLLEDYFLFLIKLYHFFDGPTRKGITPHLYNNIHTGISTMYKNRLQNTKEHLSRNEQIYKNFTQLVVQNYSQTRNVSWYADKLKIAHSHLCTIVKQVTGNTCIEIISRMVIMDAKSQLKSTAFSIQEISDSLNFANMSFFGKYFKRYVGMSPLAYRNNG</sequence>
<dbReference type="RefSeq" id="WP_167966892.1">
    <property type="nucleotide sequence ID" value="NZ_CP050831.1"/>
</dbReference>
<dbReference type="PANTHER" id="PTHR43280">
    <property type="entry name" value="ARAC-FAMILY TRANSCRIPTIONAL REGULATOR"/>
    <property type="match status" value="1"/>
</dbReference>